<dbReference type="Pfam" id="PF00335">
    <property type="entry name" value="Tetraspanin"/>
    <property type="match status" value="1"/>
</dbReference>
<feature type="transmembrane region" description="Helical" evidence="6">
    <location>
        <begin position="12"/>
        <end position="35"/>
    </location>
</feature>
<reference evidence="8" key="1">
    <citation type="submission" date="2025-08" db="UniProtKB">
        <authorList>
            <consortium name="RefSeq"/>
        </authorList>
    </citation>
    <scope>IDENTIFICATION</scope>
</reference>
<dbReference type="GeneID" id="114848978"/>
<dbReference type="RefSeq" id="XP_028995786.1">
    <property type="nucleotide sequence ID" value="XM_029139953.3"/>
</dbReference>
<dbReference type="InterPro" id="IPR008952">
    <property type="entry name" value="Tetraspanin_EC2_sf"/>
</dbReference>
<name>A0A6P7LLX6_BETSP</name>
<keyword evidence="3 6" id="KW-0812">Transmembrane</keyword>
<sequence length="246" mass="27429">MCEGRKGLKTALQLVCQLLWVLGILVGLSGVYLLMTYKHSRLFFSDSYITLSCSLALASAALLLVSGSFGSCLSFKDSTFMQGLFVYLLFMVFCLESTSSALAYYRTTELDAEMAPLPGVFLNYTGSSQDPNSRAVDSAQEKFQCCGVHGYRDWLETTWFKDAGGLQVPLSCCNTTFPSCNGTVHQPWQLYTEGCQKKLEMSVHFALMLIIWGLPLVLLVEVTLVLIVIQLMRNPSYIHYRTLTVK</sequence>
<evidence type="ECO:0000256" key="5">
    <source>
        <dbReference type="ARBA" id="ARBA00023136"/>
    </source>
</evidence>
<evidence type="ECO:0000256" key="3">
    <source>
        <dbReference type="ARBA" id="ARBA00022692"/>
    </source>
</evidence>
<evidence type="ECO:0000256" key="1">
    <source>
        <dbReference type="ARBA" id="ARBA00004141"/>
    </source>
</evidence>
<comment type="similarity">
    <text evidence="2 6">Belongs to the tetraspanin (TM4SF) family.</text>
</comment>
<keyword evidence="7" id="KW-1185">Reference proteome</keyword>
<dbReference type="InterPro" id="IPR018499">
    <property type="entry name" value="Tetraspanin/Peripherin"/>
</dbReference>
<feature type="transmembrane region" description="Helical" evidence="6">
    <location>
        <begin position="205"/>
        <end position="229"/>
    </location>
</feature>
<dbReference type="InParanoid" id="A0A6P7LLX6"/>
<evidence type="ECO:0000256" key="4">
    <source>
        <dbReference type="ARBA" id="ARBA00022989"/>
    </source>
</evidence>
<comment type="subcellular location">
    <subcellularLocation>
        <location evidence="1 6">Membrane</location>
        <topology evidence="1 6">Multi-pass membrane protein</topology>
    </subcellularLocation>
</comment>
<keyword evidence="4 6" id="KW-1133">Transmembrane helix</keyword>
<protein>
    <recommendedName>
        <fullName evidence="6">Tetraspanin</fullName>
    </recommendedName>
</protein>
<dbReference type="SUPFAM" id="SSF48652">
    <property type="entry name" value="Tetraspanin"/>
    <property type="match status" value="1"/>
</dbReference>
<dbReference type="KEGG" id="bspl:114848978"/>
<evidence type="ECO:0000313" key="7">
    <source>
        <dbReference type="Proteomes" id="UP000515150"/>
    </source>
</evidence>
<gene>
    <name evidence="8" type="primary">LOC114848978</name>
</gene>
<dbReference type="Gene3D" id="1.10.1450.10">
    <property type="entry name" value="Tetraspanin"/>
    <property type="match status" value="1"/>
</dbReference>
<evidence type="ECO:0000256" key="6">
    <source>
        <dbReference type="RuleBase" id="RU361218"/>
    </source>
</evidence>
<dbReference type="AlphaFoldDB" id="A0A6P7LLX6"/>
<dbReference type="GO" id="GO:0005886">
    <property type="term" value="C:plasma membrane"/>
    <property type="evidence" value="ECO:0007669"/>
    <property type="project" value="TreeGrafter"/>
</dbReference>
<keyword evidence="5 6" id="KW-0472">Membrane</keyword>
<dbReference type="Proteomes" id="UP000515150">
    <property type="component" value="Chromosome 22"/>
</dbReference>
<accession>A0A6P7LLX6</accession>
<proteinExistence type="inferred from homology"/>
<dbReference type="InterPro" id="IPR000301">
    <property type="entry name" value="Tetraspanin_animals"/>
</dbReference>
<dbReference type="PANTHER" id="PTHR19282:SF477">
    <property type="entry name" value="TETRASPANIN"/>
    <property type="match status" value="1"/>
</dbReference>
<organism evidence="7 8">
    <name type="scientific">Betta splendens</name>
    <name type="common">Siamese fighting fish</name>
    <dbReference type="NCBI Taxonomy" id="158456"/>
    <lineage>
        <taxon>Eukaryota</taxon>
        <taxon>Metazoa</taxon>
        <taxon>Chordata</taxon>
        <taxon>Craniata</taxon>
        <taxon>Vertebrata</taxon>
        <taxon>Euteleostomi</taxon>
        <taxon>Actinopterygii</taxon>
        <taxon>Neopterygii</taxon>
        <taxon>Teleostei</taxon>
        <taxon>Neoteleostei</taxon>
        <taxon>Acanthomorphata</taxon>
        <taxon>Anabantaria</taxon>
        <taxon>Anabantiformes</taxon>
        <taxon>Anabantoidei</taxon>
        <taxon>Osphronemidae</taxon>
        <taxon>Betta</taxon>
    </lineage>
</organism>
<dbReference type="PIRSF" id="PIRSF002419">
    <property type="entry name" value="Tetraspanin"/>
    <property type="match status" value="1"/>
</dbReference>
<dbReference type="PANTHER" id="PTHR19282">
    <property type="entry name" value="TETRASPANIN"/>
    <property type="match status" value="1"/>
</dbReference>
<dbReference type="OrthoDB" id="10033535at2759"/>
<feature type="transmembrane region" description="Helical" evidence="6">
    <location>
        <begin position="84"/>
        <end position="105"/>
    </location>
</feature>
<evidence type="ECO:0000313" key="8">
    <source>
        <dbReference type="RefSeq" id="XP_028995786.1"/>
    </source>
</evidence>
<feature type="transmembrane region" description="Helical" evidence="6">
    <location>
        <begin position="47"/>
        <end position="72"/>
    </location>
</feature>
<evidence type="ECO:0000256" key="2">
    <source>
        <dbReference type="ARBA" id="ARBA00006840"/>
    </source>
</evidence>